<reference evidence="1 2" key="1">
    <citation type="submission" date="2024-07" db="EMBL/GenBank/DDBJ databases">
        <authorList>
            <person name="Akdeniz Z."/>
        </authorList>
    </citation>
    <scope>NUCLEOTIDE SEQUENCE [LARGE SCALE GENOMIC DNA]</scope>
</reference>
<keyword evidence="2" id="KW-1185">Reference proteome</keyword>
<protein>
    <submittedName>
        <fullName evidence="1">Hypothetical_protein</fullName>
    </submittedName>
</protein>
<accession>A0ABP1GE60</accession>
<dbReference type="EMBL" id="CAXDID020000001">
    <property type="protein sequence ID" value="CAL5970427.1"/>
    <property type="molecule type" value="Genomic_DNA"/>
</dbReference>
<organism evidence="1 2">
    <name type="scientific">Hexamita inflata</name>
    <dbReference type="NCBI Taxonomy" id="28002"/>
    <lineage>
        <taxon>Eukaryota</taxon>
        <taxon>Metamonada</taxon>
        <taxon>Diplomonadida</taxon>
        <taxon>Hexamitidae</taxon>
        <taxon>Hexamitinae</taxon>
        <taxon>Hexamita</taxon>
    </lineage>
</organism>
<proteinExistence type="predicted"/>
<dbReference type="Proteomes" id="UP001642409">
    <property type="component" value="Unassembled WGS sequence"/>
</dbReference>
<sequence length="132" mass="14734">MKIDREEYSDSDCSQNTDIACKLKQCRGSSLPECKQTQTCDVTNDTCWALGVHMIEETTKNTIECYINYLTSVDQLPLCKIHKIVISGTLCYIILWAQKKNSNKVSPGAAGIAYAACAVVFRINFQPLLLFS</sequence>
<comment type="caution">
    <text evidence="1">The sequence shown here is derived from an EMBL/GenBank/DDBJ whole genome shotgun (WGS) entry which is preliminary data.</text>
</comment>
<evidence type="ECO:0000313" key="2">
    <source>
        <dbReference type="Proteomes" id="UP001642409"/>
    </source>
</evidence>
<name>A0ABP1GE60_9EUKA</name>
<gene>
    <name evidence="1" type="ORF">HINF_LOCUS367</name>
</gene>
<evidence type="ECO:0000313" key="1">
    <source>
        <dbReference type="EMBL" id="CAL5970427.1"/>
    </source>
</evidence>